<dbReference type="InterPro" id="IPR011251">
    <property type="entry name" value="Luciferase-like_dom"/>
</dbReference>
<evidence type="ECO:0000313" key="4">
    <source>
        <dbReference type="Proteomes" id="UP000236654"/>
    </source>
</evidence>
<dbReference type="Gene3D" id="3.20.20.30">
    <property type="entry name" value="Luciferase-like domain"/>
    <property type="match status" value="1"/>
</dbReference>
<keyword evidence="4" id="KW-1185">Reference proteome</keyword>
<proteinExistence type="predicted"/>
<organism evidence="3 4">
    <name type="scientific">Brumimicrobium salinarum</name>
    <dbReference type="NCBI Taxonomy" id="2058658"/>
    <lineage>
        <taxon>Bacteria</taxon>
        <taxon>Pseudomonadati</taxon>
        <taxon>Bacteroidota</taxon>
        <taxon>Flavobacteriia</taxon>
        <taxon>Flavobacteriales</taxon>
        <taxon>Crocinitomicaceae</taxon>
        <taxon>Brumimicrobium</taxon>
    </lineage>
</organism>
<dbReference type="InterPro" id="IPR019949">
    <property type="entry name" value="CmoO-like"/>
</dbReference>
<evidence type="ECO:0000313" key="3">
    <source>
        <dbReference type="EMBL" id="PKR80924.1"/>
    </source>
</evidence>
<accession>A0A2I0R2X2</accession>
<comment type="caution">
    <text evidence="3">The sequence shown here is derived from an EMBL/GenBank/DDBJ whole genome shotgun (WGS) entry which is preliminary data.</text>
</comment>
<evidence type="ECO:0000259" key="2">
    <source>
        <dbReference type="Pfam" id="PF00296"/>
    </source>
</evidence>
<gene>
    <name evidence="3" type="ORF">CW751_07080</name>
</gene>
<dbReference type="InterPro" id="IPR036661">
    <property type="entry name" value="Luciferase-like_sf"/>
</dbReference>
<evidence type="ECO:0000256" key="1">
    <source>
        <dbReference type="ARBA" id="ARBA00007789"/>
    </source>
</evidence>
<reference evidence="3 4" key="1">
    <citation type="submission" date="2017-12" db="EMBL/GenBank/DDBJ databases">
        <title>The draft genome sequence of Brumimicrobium saltpan LHR20.</title>
        <authorList>
            <person name="Do Z.-J."/>
            <person name="Luo H.-R."/>
        </authorList>
    </citation>
    <scope>NUCLEOTIDE SEQUENCE [LARGE SCALE GENOMIC DNA]</scope>
    <source>
        <strain evidence="3 4">LHR20</strain>
    </source>
</reference>
<name>A0A2I0R2X2_9FLAO</name>
<dbReference type="SUPFAM" id="SSF51679">
    <property type="entry name" value="Bacterial luciferase-like"/>
    <property type="match status" value="1"/>
</dbReference>
<dbReference type="NCBIfam" id="TIGR03558">
    <property type="entry name" value="oxido_grp_1"/>
    <property type="match status" value="1"/>
</dbReference>
<dbReference type="CDD" id="cd00347">
    <property type="entry name" value="Flavin_utilizing_monoxygenases"/>
    <property type="match status" value="1"/>
</dbReference>
<dbReference type="InterPro" id="IPR050766">
    <property type="entry name" value="Bact_Lucif_Oxidored"/>
</dbReference>
<dbReference type="AlphaFoldDB" id="A0A2I0R2X2"/>
<comment type="similarity">
    <text evidence="1">To bacterial alkanal monooxygenase alpha and beta chains.</text>
</comment>
<dbReference type="GO" id="GO:0005829">
    <property type="term" value="C:cytosol"/>
    <property type="evidence" value="ECO:0007669"/>
    <property type="project" value="TreeGrafter"/>
</dbReference>
<dbReference type="RefSeq" id="WP_101334306.1">
    <property type="nucleotide sequence ID" value="NZ_PJNI01000007.1"/>
</dbReference>
<dbReference type="PANTHER" id="PTHR30137:SF6">
    <property type="entry name" value="LUCIFERASE-LIKE MONOOXYGENASE"/>
    <property type="match status" value="1"/>
</dbReference>
<dbReference type="GO" id="GO:0016705">
    <property type="term" value="F:oxidoreductase activity, acting on paired donors, with incorporation or reduction of molecular oxygen"/>
    <property type="evidence" value="ECO:0007669"/>
    <property type="project" value="InterPro"/>
</dbReference>
<dbReference type="OrthoDB" id="9780518at2"/>
<dbReference type="PANTHER" id="PTHR30137">
    <property type="entry name" value="LUCIFERASE-LIKE MONOOXYGENASE"/>
    <property type="match status" value="1"/>
</dbReference>
<sequence length="343" mass="37715">MELSIVDLATVLPGETRHDALMHSIEVAQHVERLGFKRIWFAEHHGSASIAGRVPEVLIAAVAAKTSTIRVGSGSVLLNHYSPFKVAETFCTLNELHPGRIDLGAGRATTGPVNDFALQQDRSKQFRADSDQQVLELTAWLDNSFPDEHPFSKSPVHTDDSIPELHILGSSPWSASAAAHLGLRYVFAGFINQKGTKDILKSYREKFKPSKGQSGIKSPQVTLAVHVVCADTEDEARKQIGPVNIMYNNLSKGILDAKLPSPDEAIKELGGLPKVEKYVAGTGIPPKFIAGTPKQVHEQLTQLEKDLGVDEIIIQDMMTDHKARMRSYELMAKTFGLKYTFNQ</sequence>
<dbReference type="EMBL" id="PJNI01000007">
    <property type="protein sequence ID" value="PKR80924.1"/>
    <property type="molecule type" value="Genomic_DNA"/>
</dbReference>
<dbReference type="Proteomes" id="UP000236654">
    <property type="component" value="Unassembled WGS sequence"/>
</dbReference>
<protein>
    <submittedName>
        <fullName evidence="3">LLM class flavin-dependent oxidoreductase</fullName>
    </submittedName>
</protein>
<feature type="domain" description="Luciferase-like" evidence="2">
    <location>
        <begin position="1"/>
        <end position="310"/>
    </location>
</feature>
<dbReference type="Pfam" id="PF00296">
    <property type="entry name" value="Bac_luciferase"/>
    <property type="match status" value="1"/>
</dbReference>